<evidence type="ECO:0000313" key="1">
    <source>
        <dbReference type="EMBL" id="ORC61207.1"/>
    </source>
</evidence>
<dbReference type="EMBL" id="MUIO01000012">
    <property type="protein sequence ID" value="ORC61207.1"/>
    <property type="molecule type" value="Genomic_DNA"/>
</dbReference>
<organism evidence="1 2">
    <name type="scientific">Pseudomonas floridensis</name>
    <dbReference type="NCBI Taxonomy" id="1958950"/>
    <lineage>
        <taxon>Bacteria</taxon>
        <taxon>Pseudomonadati</taxon>
        <taxon>Pseudomonadota</taxon>
        <taxon>Gammaproteobacteria</taxon>
        <taxon>Pseudomonadales</taxon>
        <taxon>Pseudomonadaceae</taxon>
        <taxon>Pseudomonas</taxon>
    </lineage>
</organism>
<gene>
    <name evidence="1" type="ORF">BZK31_04410</name>
</gene>
<keyword evidence="2" id="KW-1185">Reference proteome</keyword>
<dbReference type="RefSeq" id="WP_083181524.1">
    <property type="nucleotide sequence ID" value="NZ_CBCRZR010000018.1"/>
</dbReference>
<reference evidence="2" key="1">
    <citation type="submission" date="2017-02" db="EMBL/GenBank/DDBJ databases">
        <title>Pseudomonas floridae sp. nov., a novel pathogenic bacterial species isolated from tomato.</title>
        <authorList>
            <person name="Timilsina S."/>
            <person name="Vallad G.E."/>
            <person name="Jones J.B."/>
        </authorList>
    </citation>
    <scope>NUCLEOTIDE SEQUENCE [LARGE SCALE GENOMIC DNA]</scope>
    <source>
        <strain evidence="2">GEV388</strain>
    </source>
</reference>
<dbReference type="AlphaFoldDB" id="A0A1X0NAV6"/>
<sequence>MPQEKLDLLRLQKPIRDQMNDLLRALNATSTRKDLEAERAIQIELIQSLESTRKLRSSDAEALFIIFDDAVEAKLEELPKD</sequence>
<dbReference type="Proteomes" id="UP000192815">
    <property type="component" value="Unassembled WGS sequence"/>
</dbReference>
<accession>A0A1X0NAV6</accession>
<comment type="caution">
    <text evidence="1">The sequence shown here is derived from an EMBL/GenBank/DDBJ whole genome shotgun (WGS) entry which is preliminary data.</text>
</comment>
<evidence type="ECO:0000313" key="2">
    <source>
        <dbReference type="Proteomes" id="UP000192815"/>
    </source>
</evidence>
<name>A0A1X0NAV6_9PSED</name>
<dbReference type="OrthoDB" id="6897524at2"/>
<protein>
    <submittedName>
        <fullName evidence="1">Uncharacterized protein</fullName>
    </submittedName>
</protein>
<proteinExistence type="predicted"/>